<gene>
    <name evidence="2" type="ORF">V865_004867</name>
</gene>
<evidence type="ECO:0000313" key="2">
    <source>
        <dbReference type="EMBL" id="WWD06772.1"/>
    </source>
</evidence>
<dbReference type="Proteomes" id="UP001358614">
    <property type="component" value="Chromosome 1"/>
</dbReference>
<keyword evidence="3" id="KW-1185">Reference proteome</keyword>
<dbReference type="GeneID" id="91103668"/>
<dbReference type="RefSeq" id="XP_066084739.1">
    <property type="nucleotide sequence ID" value="XM_066228642.1"/>
</dbReference>
<accession>A0AAX4KLX6</accession>
<name>A0AAX4KLX6_9TREE</name>
<organism evidence="2 3">
    <name type="scientific">Kwoniella europaea PYCC6329</name>
    <dbReference type="NCBI Taxonomy" id="1423913"/>
    <lineage>
        <taxon>Eukaryota</taxon>
        <taxon>Fungi</taxon>
        <taxon>Dikarya</taxon>
        <taxon>Basidiomycota</taxon>
        <taxon>Agaricomycotina</taxon>
        <taxon>Tremellomycetes</taxon>
        <taxon>Tremellales</taxon>
        <taxon>Cryptococcaceae</taxon>
        <taxon>Kwoniella</taxon>
    </lineage>
</organism>
<feature type="region of interest" description="Disordered" evidence="1">
    <location>
        <begin position="1"/>
        <end position="39"/>
    </location>
</feature>
<reference evidence="2 3" key="1">
    <citation type="submission" date="2024-01" db="EMBL/GenBank/DDBJ databases">
        <title>Comparative genomics of Cryptococcus and Kwoniella reveals pathogenesis evolution and contrasting modes of karyotype evolution via chromosome fusion or intercentromeric recombination.</title>
        <authorList>
            <person name="Coelho M.A."/>
            <person name="David-Palma M."/>
            <person name="Shea T."/>
            <person name="Bowers K."/>
            <person name="McGinley-Smith S."/>
            <person name="Mohammad A.W."/>
            <person name="Gnirke A."/>
            <person name="Yurkov A.M."/>
            <person name="Nowrousian M."/>
            <person name="Sun S."/>
            <person name="Cuomo C.A."/>
            <person name="Heitman J."/>
        </authorList>
    </citation>
    <scope>NUCLEOTIDE SEQUENCE [LARGE SCALE GENOMIC DNA]</scope>
    <source>
        <strain evidence="2 3">PYCC6329</strain>
    </source>
</reference>
<dbReference type="KEGG" id="ker:91103668"/>
<dbReference type="EMBL" id="CP144089">
    <property type="protein sequence ID" value="WWD06772.1"/>
    <property type="molecule type" value="Genomic_DNA"/>
</dbReference>
<evidence type="ECO:0000313" key="3">
    <source>
        <dbReference type="Proteomes" id="UP001358614"/>
    </source>
</evidence>
<sequence length="95" mass="10673">MTYLLLPSHPTSTYDVPRSPSPSPSPIFPTVPNQGKLEDPLELPLPNLEYPFIKDGLEVSFDIQLEEEEEEKSISDLDFGFGGCHGRYVSRLGYM</sequence>
<proteinExistence type="predicted"/>
<feature type="compositionally biased region" description="Pro residues" evidence="1">
    <location>
        <begin position="19"/>
        <end position="29"/>
    </location>
</feature>
<evidence type="ECO:0000256" key="1">
    <source>
        <dbReference type="SAM" id="MobiDB-lite"/>
    </source>
</evidence>
<dbReference type="AlphaFoldDB" id="A0AAX4KLX6"/>
<protein>
    <submittedName>
        <fullName evidence="2">Uncharacterized protein</fullName>
    </submittedName>
</protein>